<dbReference type="InterPro" id="IPR045150">
    <property type="entry name" value="CYB561D1/2"/>
</dbReference>
<evidence type="ECO:0000256" key="8">
    <source>
        <dbReference type="ARBA" id="ARBA00022989"/>
    </source>
</evidence>
<dbReference type="EMBL" id="CAACVG010010969">
    <property type="protein sequence ID" value="VEN57112.1"/>
    <property type="molecule type" value="Genomic_DNA"/>
</dbReference>
<evidence type="ECO:0000256" key="6">
    <source>
        <dbReference type="ARBA" id="ARBA00022723"/>
    </source>
</evidence>
<keyword evidence="5 12" id="KW-0812">Transmembrane</keyword>
<dbReference type="PROSITE" id="PS50939">
    <property type="entry name" value="CYTOCHROME_B561"/>
    <property type="match status" value="1"/>
</dbReference>
<feature type="transmembrane region" description="Helical" evidence="12">
    <location>
        <begin position="96"/>
        <end position="116"/>
    </location>
</feature>
<accession>A0A653DA90</accession>
<evidence type="ECO:0000313" key="14">
    <source>
        <dbReference type="EMBL" id="VEN57112.1"/>
    </source>
</evidence>
<keyword evidence="15" id="KW-1185">Reference proteome</keyword>
<keyword evidence="7" id="KW-0249">Electron transport</keyword>
<protein>
    <recommendedName>
        <fullName evidence="11">ascorbate ferrireductase (transmembrane)</fullName>
        <ecNumber evidence="11">7.2.1.3</ecNumber>
    </recommendedName>
</protein>
<gene>
    <name evidence="14" type="ORF">CALMAC_LOCUS15816</name>
</gene>
<evidence type="ECO:0000256" key="5">
    <source>
        <dbReference type="ARBA" id="ARBA00022692"/>
    </source>
</evidence>
<feature type="domain" description="Cytochrome b561" evidence="13">
    <location>
        <begin position="1"/>
        <end position="154"/>
    </location>
</feature>
<evidence type="ECO:0000256" key="3">
    <source>
        <dbReference type="ARBA" id="ARBA00022448"/>
    </source>
</evidence>
<reference evidence="14 15" key="1">
    <citation type="submission" date="2019-01" db="EMBL/GenBank/DDBJ databases">
        <authorList>
            <person name="Sayadi A."/>
        </authorList>
    </citation>
    <scope>NUCLEOTIDE SEQUENCE [LARGE SCALE GENOMIC DNA]</scope>
</reference>
<organism evidence="14 15">
    <name type="scientific">Callosobruchus maculatus</name>
    <name type="common">Southern cowpea weevil</name>
    <name type="synonym">Pulse bruchid</name>
    <dbReference type="NCBI Taxonomy" id="64391"/>
    <lineage>
        <taxon>Eukaryota</taxon>
        <taxon>Metazoa</taxon>
        <taxon>Ecdysozoa</taxon>
        <taxon>Arthropoda</taxon>
        <taxon>Hexapoda</taxon>
        <taxon>Insecta</taxon>
        <taxon>Pterygota</taxon>
        <taxon>Neoptera</taxon>
        <taxon>Endopterygota</taxon>
        <taxon>Coleoptera</taxon>
        <taxon>Polyphaga</taxon>
        <taxon>Cucujiformia</taxon>
        <taxon>Chrysomeloidea</taxon>
        <taxon>Chrysomelidae</taxon>
        <taxon>Bruchinae</taxon>
        <taxon>Bruchini</taxon>
        <taxon>Callosobruchus</taxon>
    </lineage>
</organism>
<dbReference type="AlphaFoldDB" id="A0A653DA90"/>
<dbReference type="GO" id="GO:0140575">
    <property type="term" value="F:transmembrane monodehydroascorbate reductase activity"/>
    <property type="evidence" value="ECO:0007669"/>
    <property type="project" value="InterPro"/>
</dbReference>
<evidence type="ECO:0000256" key="12">
    <source>
        <dbReference type="SAM" id="Phobius"/>
    </source>
</evidence>
<dbReference type="Pfam" id="PF03188">
    <property type="entry name" value="Cytochrom_B561"/>
    <property type="match status" value="1"/>
</dbReference>
<keyword evidence="4" id="KW-0349">Heme</keyword>
<dbReference type="SMART" id="SM00665">
    <property type="entry name" value="B561"/>
    <property type="match status" value="1"/>
</dbReference>
<dbReference type="InterPro" id="IPR006593">
    <property type="entry name" value="Cyt_b561/ferric_Rdtase_TM"/>
</dbReference>
<dbReference type="Gene3D" id="1.20.120.1770">
    <property type="match status" value="1"/>
</dbReference>
<evidence type="ECO:0000256" key="10">
    <source>
        <dbReference type="ARBA" id="ARBA00023136"/>
    </source>
</evidence>
<feature type="transmembrane region" description="Helical" evidence="12">
    <location>
        <begin position="24"/>
        <end position="46"/>
    </location>
</feature>
<comment type="subcellular location">
    <subcellularLocation>
        <location evidence="2">Membrane</location>
        <topology evidence="2">Multi-pass membrane protein</topology>
    </subcellularLocation>
</comment>
<evidence type="ECO:0000256" key="1">
    <source>
        <dbReference type="ARBA" id="ARBA00001970"/>
    </source>
</evidence>
<name>A0A653DA90_CALMS</name>
<evidence type="ECO:0000313" key="15">
    <source>
        <dbReference type="Proteomes" id="UP000410492"/>
    </source>
</evidence>
<feature type="transmembrane region" description="Helical" evidence="12">
    <location>
        <begin position="136"/>
        <end position="157"/>
    </location>
</feature>
<evidence type="ECO:0000256" key="9">
    <source>
        <dbReference type="ARBA" id="ARBA00023004"/>
    </source>
</evidence>
<dbReference type="GO" id="GO:0140571">
    <property type="term" value="F:transmembrane ascorbate ferrireductase activity"/>
    <property type="evidence" value="ECO:0007669"/>
    <property type="project" value="UniProtKB-EC"/>
</dbReference>
<dbReference type="OrthoDB" id="432881at2759"/>
<evidence type="ECO:0000256" key="2">
    <source>
        <dbReference type="ARBA" id="ARBA00004141"/>
    </source>
</evidence>
<sequence length="165" mass="18344">MSGGIWCFSDDNVWLHGIKRFTRYYIHGGFLLGAFILMTVGISLEIWSRSQVGKLHFSTNHSITGLASWVLAFISCLLGVTSFYSQRLRSVVKPVYLKLLHSFFALASFSIGIASLCLGLQKKSYANHVTKNQLSASTWMVVIIATLTALFALRSVVGHVRAVYH</sequence>
<evidence type="ECO:0000256" key="4">
    <source>
        <dbReference type="ARBA" id="ARBA00022617"/>
    </source>
</evidence>
<evidence type="ECO:0000259" key="13">
    <source>
        <dbReference type="PROSITE" id="PS50939"/>
    </source>
</evidence>
<proteinExistence type="predicted"/>
<keyword evidence="9" id="KW-0408">Iron</keyword>
<keyword evidence="8 12" id="KW-1133">Transmembrane helix</keyword>
<evidence type="ECO:0000256" key="11">
    <source>
        <dbReference type="ARBA" id="ARBA00024225"/>
    </source>
</evidence>
<dbReference type="GO" id="GO:0016020">
    <property type="term" value="C:membrane"/>
    <property type="evidence" value="ECO:0007669"/>
    <property type="project" value="UniProtKB-SubCell"/>
</dbReference>
<dbReference type="Proteomes" id="UP000410492">
    <property type="component" value="Unassembled WGS sequence"/>
</dbReference>
<dbReference type="PANTHER" id="PTHR15422:SF43">
    <property type="entry name" value="ASCORBATE FERRIREDUCTASE (TRANSMEMBRANE)"/>
    <property type="match status" value="1"/>
</dbReference>
<keyword evidence="10 12" id="KW-0472">Membrane</keyword>
<dbReference type="GO" id="GO:0046872">
    <property type="term" value="F:metal ion binding"/>
    <property type="evidence" value="ECO:0007669"/>
    <property type="project" value="UniProtKB-KW"/>
</dbReference>
<keyword evidence="6" id="KW-0479">Metal-binding</keyword>
<comment type="cofactor">
    <cofactor evidence="1">
        <name>heme b</name>
        <dbReference type="ChEBI" id="CHEBI:60344"/>
    </cofactor>
</comment>
<dbReference type="PANTHER" id="PTHR15422">
    <property type="entry name" value="OS05G0565100 PROTEIN"/>
    <property type="match status" value="1"/>
</dbReference>
<keyword evidence="3" id="KW-0813">Transport</keyword>
<evidence type="ECO:0000256" key="7">
    <source>
        <dbReference type="ARBA" id="ARBA00022982"/>
    </source>
</evidence>
<feature type="transmembrane region" description="Helical" evidence="12">
    <location>
        <begin position="66"/>
        <end position="84"/>
    </location>
</feature>
<dbReference type="EC" id="7.2.1.3" evidence="11"/>